<feature type="region of interest" description="Disordered" evidence="1">
    <location>
        <begin position="1"/>
        <end position="23"/>
    </location>
</feature>
<organism evidence="2 3">
    <name type="scientific">Natronosalvus hydrolyticus</name>
    <dbReference type="NCBI Taxonomy" id="2979988"/>
    <lineage>
        <taxon>Archaea</taxon>
        <taxon>Methanobacteriati</taxon>
        <taxon>Methanobacteriota</taxon>
        <taxon>Stenosarchaea group</taxon>
        <taxon>Halobacteria</taxon>
        <taxon>Halobacteriales</taxon>
        <taxon>Natrialbaceae</taxon>
        <taxon>Natronosalvus</taxon>
    </lineage>
</organism>
<accession>A0AAP3E6P7</accession>
<evidence type="ECO:0008006" key="4">
    <source>
        <dbReference type="Google" id="ProtNLM"/>
    </source>
</evidence>
<dbReference type="EMBL" id="JAOPJZ010000005">
    <property type="protein sequence ID" value="MCU4752052.1"/>
    <property type="molecule type" value="Genomic_DNA"/>
</dbReference>
<reference evidence="2 3" key="1">
    <citation type="submission" date="2022-09" db="EMBL/GenBank/DDBJ databases">
        <title>Enrichment on poylsaccharides allowed isolation of novel metabolic and taxonomic groups of Haloarchaea.</title>
        <authorList>
            <person name="Sorokin D.Y."/>
            <person name="Elcheninov A.G."/>
            <person name="Khizhniak T.V."/>
            <person name="Kolganova T.V."/>
            <person name="Kublanov I.V."/>
        </authorList>
    </citation>
    <scope>NUCLEOTIDE SEQUENCE [LARGE SCALE GENOMIC DNA]</scope>
    <source>
        <strain evidence="2 3">AArc-curdl1</strain>
    </source>
</reference>
<name>A0AAP3E6P7_9EURY</name>
<protein>
    <recommendedName>
        <fullName evidence="4">Acc operon protein</fullName>
    </recommendedName>
</protein>
<dbReference type="AlphaFoldDB" id="A0AAP3E6P7"/>
<feature type="region of interest" description="Disordered" evidence="1">
    <location>
        <begin position="85"/>
        <end position="109"/>
    </location>
</feature>
<keyword evidence="3" id="KW-1185">Reference proteome</keyword>
<evidence type="ECO:0000313" key="2">
    <source>
        <dbReference type="EMBL" id="MCU4752052.1"/>
    </source>
</evidence>
<comment type="caution">
    <text evidence="2">The sequence shown here is derived from an EMBL/GenBank/DDBJ whole genome shotgun (WGS) entry which is preliminary data.</text>
</comment>
<dbReference type="Pfam" id="PF26062">
    <property type="entry name" value="DUF8022"/>
    <property type="match status" value="1"/>
</dbReference>
<proteinExistence type="predicted"/>
<evidence type="ECO:0000256" key="1">
    <source>
        <dbReference type="SAM" id="MobiDB-lite"/>
    </source>
</evidence>
<gene>
    <name evidence="2" type="ORF">OB919_08650</name>
</gene>
<dbReference type="Proteomes" id="UP001321047">
    <property type="component" value="Unassembled WGS sequence"/>
</dbReference>
<dbReference type="InterPro" id="IPR058335">
    <property type="entry name" value="PccX"/>
</dbReference>
<dbReference type="RefSeq" id="WP_342808395.1">
    <property type="nucleotide sequence ID" value="NZ_JAOPJZ010000005.1"/>
</dbReference>
<evidence type="ECO:0000313" key="3">
    <source>
        <dbReference type="Proteomes" id="UP001321047"/>
    </source>
</evidence>
<sequence length="109" mass="11660">MTDHEHPTGADPGTIDDPNPLGEVLPADVALDLPDDASTEEAAAIIAAIGAHLTDLEQAAAATDDREETWDGKRWAYAGRLRAQRGHAARVPKRAPTNPWLAASRADRF</sequence>